<dbReference type="Proteomes" id="UP001177769">
    <property type="component" value="Chromosome"/>
</dbReference>
<dbReference type="InterPro" id="IPR013096">
    <property type="entry name" value="Cupin_2"/>
</dbReference>
<evidence type="ECO:0000259" key="1">
    <source>
        <dbReference type="Pfam" id="PF07883"/>
    </source>
</evidence>
<dbReference type="Gene3D" id="2.60.120.10">
    <property type="entry name" value="Jelly Rolls"/>
    <property type="match status" value="1"/>
</dbReference>
<gene>
    <name evidence="2" type="ORF">PFX98_11305</name>
</gene>
<dbReference type="AlphaFoldDB" id="A0AA95SPV0"/>
<sequence length="133" mass="15284">MNTPSSNEQHHFVLSHHDEAAFKTGGLRSYSSYRDLGVAEATNGLARAHVIRMIEPYRPELSVRHRHDVQFQMVYCLRGWFETEFEGVGRRRLHAGSSWVQPPNIRHTVVGWSEDCELLEIFIPAEHETVSDA</sequence>
<organism evidence="2 3">
    <name type="scientific">Paucibacter sediminis</name>
    <dbReference type="NCBI Taxonomy" id="3019553"/>
    <lineage>
        <taxon>Bacteria</taxon>
        <taxon>Pseudomonadati</taxon>
        <taxon>Pseudomonadota</taxon>
        <taxon>Betaproteobacteria</taxon>
        <taxon>Burkholderiales</taxon>
        <taxon>Sphaerotilaceae</taxon>
        <taxon>Roseateles</taxon>
    </lineage>
</organism>
<protein>
    <submittedName>
        <fullName evidence="2">Cupin domain-containing protein</fullName>
    </submittedName>
</protein>
<accession>A0AA95SPV0</accession>
<dbReference type="CDD" id="cd06980">
    <property type="entry name" value="cupin_bxe_c0505"/>
    <property type="match status" value="1"/>
</dbReference>
<evidence type="ECO:0000313" key="3">
    <source>
        <dbReference type="Proteomes" id="UP001177769"/>
    </source>
</evidence>
<name>A0AA95SPV0_9BURK</name>
<dbReference type="EMBL" id="CP116346">
    <property type="protein sequence ID" value="WIT14182.1"/>
    <property type="molecule type" value="Genomic_DNA"/>
</dbReference>
<reference evidence="2" key="1">
    <citation type="submission" date="2023-01" db="EMBL/GenBank/DDBJ databases">
        <title>Whole genome sequence of Paucibacter sp. S2-9 isolated from pond sediment.</title>
        <authorList>
            <person name="Jung J.Y."/>
        </authorList>
    </citation>
    <scope>NUCLEOTIDE SEQUENCE</scope>
    <source>
        <strain evidence="2">S2-9</strain>
    </source>
</reference>
<dbReference type="KEGG" id="pais:PFX98_11305"/>
<dbReference type="InterPro" id="IPR014710">
    <property type="entry name" value="RmlC-like_jellyroll"/>
</dbReference>
<keyword evidence="3" id="KW-1185">Reference proteome</keyword>
<proteinExistence type="predicted"/>
<feature type="domain" description="Cupin type-2" evidence="1">
    <location>
        <begin position="62"/>
        <end position="122"/>
    </location>
</feature>
<dbReference type="Pfam" id="PF07883">
    <property type="entry name" value="Cupin_2"/>
    <property type="match status" value="1"/>
</dbReference>
<dbReference type="RefSeq" id="WP_285235310.1">
    <property type="nucleotide sequence ID" value="NZ_CP116346.1"/>
</dbReference>
<dbReference type="SUPFAM" id="SSF51182">
    <property type="entry name" value="RmlC-like cupins"/>
    <property type="match status" value="1"/>
</dbReference>
<dbReference type="InterPro" id="IPR011051">
    <property type="entry name" value="RmlC_Cupin_sf"/>
</dbReference>
<evidence type="ECO:0000313" key="2">
    <source>
        <dbReference type="EMBL" id="WIT14182.1"/>
    </source>
</evidence>